<proteinExistence type="predicted"/>
<dbReference type="SMART" id="SM00490">
    <property type="entry name" value="HELICc"/>
    <property type="match status" value="1"/>
</dbReference>
<dbReference type="PROSITE" id="PS51192">
    <property type="entry name" value="HELICASE_ATP_BIND_1"/>
    <property type="match status" value="1"/>
</dbReference>
<dbReference type="InterPro" id="IPR027417">
    <property type="entry name" value="P-loop_NTPase"/>
</dbReference>
<feature type="domain" description="Helicase C-terminal" evidence="2">
    <location>
        <begin position="205"/>
        <end position="352"/>
    </location>
</feature>
<accession>A0AAJ1R8L8</accession>
<reference evidence="3" key="1">
    <citation type="submission" date="2019-01" db="EMBL/GenBank/DDBJ databases">
        <title>Oenococcus sicerae UCMA17102.</title>
        <authorList>
            <person name="Cousin F.J."/>
            <person name="Le Guellec R."/>
            <person name="Cretenet M."/>
        </authorList>
    </citation>
    <scope>NUCLEOTIDE SEQUENCE</scope>
    <source>
        <strain evidence="3">UCMA17102</strain>
    </source>
</reference>
<dbReference type="GO" id="GO:0005524">
    <property type="term" value="F:ATP binding"/>
    <property type="evidence" value="ECO:0007669"/>
    <property type="project" value="InterPro"/>
</dbReference>
<dbReference type="InterPro" id="IPR050742">
    <property type="entry name" value="Helicase_Restrict-Modif_Enz"/>
</dbReference>
<dbReference type="PANTHER" id="PTHR47396">
    <property type="entry name" value="TYPE I RESTRICTION ENZYME ECOKI R PROTEIN"/>
    <property type="match status" value="1"/>
</dbReference>
<dbReference type="InterPro" id="IPR014001">
    <property type="entry name" value="Helicase_ATP-bd"/>
</dbReference>
<dbReference type="SMART" id="SM00487">
    <property type="entry name" value="DEXDc"/>
    <property type="match status" value="1"/>
</dbReference>
<keyword evidence="3" id="KW-0378">Hydrolase</keyword>
<feature type="domain" description="Helicase ATP-binding" evidence="1">
    <location>
        <begin position="18"/>
        <end position="153"/>
    </location>
</feature>
<dbReference type="GO" id="GO:0016787">
    <property type="term" value="F:hydrolase activity"/>
    <property type="evidence" value="ECO:0007669"/>
    <property type="project" value="InterPro"/>
</dbReference>
<evidence type="ECO:0000259" key="1">
    <source>
        <dbReference type="PROSITE" id="PS51192"/>
    </source>
</evidence>
<keyword evidence="3" id="KW-0347">Helicase</keyword>
<dbReference type="GO" id="GO:0004386">
    <property type="term" value="F:helicase activity"/>
    <property type="evidence" value="ECO:0007669"/>
    <property type="project" value="UniProtKB-KW"/>
</dbReference>
<keyword evidence="3" id="KW-0547">Nucleotide-binding</keyword>
<keyword evidence="3" id="KW-0067">ATP-binding</keyword>
<dbReference type="Proteomes" id="UP001167919">
    <property type="component" value="Unassembled WGS sequence"/>
</dbReference>
<dbReference type="InterPro" id="IPR006935">
    <property type="entry name" value="Helicase/UvrB_N"/>
</dbReference>
<dbReference type="PANTHER" id="PTHR47396:SF1">
    <property type="entry name" value="ATP-DEPENDENT HELICASE IRC3-RELATED"/>
    <property type="match status" value="1"/>
</dbReference>
<dbReference type="GO" id="GO:0005829">
    <property type="term" value="C:cytosol"/>
    <property type="evidence" value="ECO:0007669"/>
    <property type="project" value="TreeGrafter"/>
</dbReference>
<evidence type="ECO:0000313" key="4">
    <source>
        <dbReference type="Proteomes" id="UP001167919"/>
    </source>
</evidence>
<evidence type="ECO:0000313" key="3">
    <source>
        <dbReference type="EMBL" id="MDN6899545.1"/>
    </source>
</evidence>
<dbReference type="RefSeq" id="WP_301710842.1">
    <property type="nucleotide sequence ID" value="NZ_SDWY01000001.1"/>
</dbReference>
<dbReference type="Pfam" id="PF04851">
    <property type="entry name" value="ResIII"/>
    <property type="match status" value="1"/>
</dbReference>
<sequence>MVFKLYDYQQEIVDQIFQTFKNGKKSLVVSSPPGSGKTVIFSEIAKRTTNKNNRVLVFSHRKEINQQIEKSFIKNDVDMQLVQIGSVQSFSRNLKRLYPPKLIIVDEAHRAVSNSYIKILDHYPNAYKLLFTATPIRLDGKGFNNVAQGMIKGKTVRWLIEHQHLASYKYFAPLQIDLEQLKKGSNGEYQKNSICQSYTKKIYGNVVRNYQDIANGTQAFLYAYNVESAKKFADEFNRAGIPAASVDGKTPEDKREEIIQAFRSGKIKVITNAEIFLEGFDAPSVQTVIQVRPTTSLAMFIQFSMRSMRYQPNKTATIIDCVNNVGNFGLPDEEHDWKLVGKKLKYEIKNPIKTCPYCFATFYAKDVKNNCCPICGEELKIEQKNEGPAYQTVDTKLVEISHNRLTAALAEVKENIKRNLPEDWRQAKSIDQLYQIAEVKGYKPGWAYIKGKEMHLI</sequence>
<protein>
    <submittedName>
        <fullName evidence="3">DEAD/DEAH box helicase</fullName>
    </submittedName>
</protein>
<dbReference type="InterPro" id="IPR001650">
    <property type="entry name" value="Helicase_C-like"/>
</dbReference>
<dbReference type="EMBL" id="SDWY01000001">
    <property type="protein sequence ID" value="MDN6899545.1"/>
    <property type="molecule type" value="Genomic_DNA"/>
</dbReference>
<organism evidence="3 4">
    <name type="scientific">Oenococcus sicerae</name>
    <dbReference type="NCBI Taxonomy" id="2203724"/>
    <lineage>
        <taxon>Bacteria</taxon>
        <taxon>Bacillati</taxon>
        <taxon>Bacillota</taxon>
        <taxon>Bacilli</taxon>
        <taxon>Lactobacillales</taxon>
        <taxon>Lactobacillaceae</taxon>
        <taxon>Oenococcus</taxon>
    </lineage>
</organism>
<dbReference type="AlphaFoldDB" id="A0AAJ1R8L8"/>
<dbReference type="SUPFAM" id="SSF52540">
    <property type="entry name" value="P-loop containing nucleoside triphosphate hydrolases"/>
    <property type="match status" value="1"/>
</dbReference>
<dbReference type="Pfam" id="PF00271">
    <property type="entry name" value="Helicase_C"/>
    <property type="match status" value="1"/>
</dbReference>
<name>A0AAJ1R8L8_9LACO</name>
<dbReference type="Gene3D" id="3.40.50.300">
    <property type="entry name" value="P-loop containing nucleotide triphosphate hydrolases"/>
    <property type="match status" value="2"/>
</dbReference>
<dbReference type="PROSITE" id="PS51194">
    <property type="entry name" value="HELICASE_CTER"/>
    <property type="match status" value="1"/>
</dbReference>
<evidence type="ECO:0000259" key="2">
    <source>
        <dbReference type="PROSITE" id="PS51194"/>
    </source>
</evidence>
<comment type="caution">
    <text evidence="3">The sequence shown here is derived from an EMBL/GenBank/DDBJ whole genome shotgun (WGS) entry which is preliminary data.</text>
</comment>
<gene>
    <name evidence="3" type="ORF">EVC35_00790</name>
</gene>
<dbReference type="GO" id="GO:0003677">
    <property type="term" value="F:DNA binding"/>
    <property type="evidence" value="ECO:0007669"/>
    <property type="project" value="InterPro"/>
</dbReference>